<dbReference type="SMART" id="SM00861">
    <property type="entry name" value="Transket_pyr"/>
    <property type="match status" value="1"/>
</dbReference>
<dbReference type="Gene3D" id="3.40.50.970">
    <property type="match status" value="2"/>
</dbReference>
<feature type="site" description="Important for catalytic activity" evidence="15">
    <location>
        <position position="38"/>
    </location>
</feature>
<organism evidence="18 19">
    <name type="scientific">Pseudokineococcus lusitanus</name>
    <dbReference type="NCBI Taxonomy" id="763993"/>
    <lineage>
        <taxon>Bacteria</taxon>
        <taxon>Bacillati</taxon>
        <taxon>Actinomycetota</taxon>
        <taxon>Actinomycetes</taxon>
        <taxon>Kineosporiales</taxon>
        <taxon>Kineosporiaceae</taxon>
        <taxon>Pseudokineococcus</taxon>
    </lineage>
</organism>
<evidence type="ECO:0000256" key="14">
    <source>
        <dbReference type="PIRSR" id="PIRSR605478-4"/>
    </source>
</evidence>
<evidence type="ECO:0000256" key="2">
    <source>
        <dbReference type="ARBA" id="ARBA00011738"/>
    </source>
</evidence>
<feature type="binding site" evidence="12">
    <location>
        <position position="38"/>
    </location>
    <ligand>
        <name>substrate</name>
    </ligand>
</feature>
<dbReference type="Pfam" id="PF02779">
    <property type="entry name" value="Transket_pyr"/>
    <property type="match status" value="1"/>
</dbReference>
<dbReference type="SUPFAM" id="SSF52922">
    <property type="entry name" value="TK C-terminal domain-like"/>
    <property type="match status" value="1"/>
</dbReference>
<evidence type="ECO:0000256" key="5">
    <source>
        <dbReference type="ARBA" id="ARBA00022679"/>
    </source>
</evidence>
<feature type="binding site" evidence="13">
    <location>
        <position position="171"/>
    </location>
    <ligand>
        <name>thiamine diphosphate</name>
        <dbReference type="ChEBI" id="CHEBI:58937"/>
    </ligand>
</feature>
<dbReference type="InterPro" id="IPR005478">
    <property type="entry name" value="Transketolase_bac-like"/>
</dbReference>
<feature type="binding site" evidence="14">
    <location>
        <position position="202"/>
    </location>
    <ligand>
        <name>Mg(2+)</name>
        <dbReference type="ChEBI" id="CHEBI:18420"/>
    </ligand>
</feature>
<comment type="cofactor">
    <cofactor evidence="14">
        <name>Mg(2+)</name>
        <dbReference type="ChEBI" id="CHEBI:18420"/>
    </cofactor>
    <text evidence="14">Binds 1 Mg(2+) ion per subunit. Can also utilize other divalent metal cations, such as Ca(2+), Mn(2+) and Co(2+).</text>
</comment>
<dbReference type="FunFam" id="3.40.50.970:FF:000003">
    <property type="entry name" value="Transketolase"/>
    <property type="match status" value="1"/>
</dbReference>
<feature type="binding site" evidence="12">
    <location>
        <position position="489"/>
    </location>
    <ligand>
        <name>substrate</name>
    </ligand>
</feature>
<feature type="domain" description="Transketolase-like pyrimidine-binding" evidence="17">
    <location>
        <begin position="373"/>
        <end position="553"/>
    </location>
</feature>
<feature type="binding site" evidence="12">
    <location>
        <position position="501"/>
    </location>
    <ligand>
        <name>substrate</name>
    </ligand>
</feature>
<evidence type="ECO:0000259" key="17">
    <source>
        <dbReference type="SMART" id="SM00861"/>
    </source>
</evidence>
<dbReference type="PANTHER" id="PTHR43522">
    <property type="entry name" value="TRANSKETOLASE"/>
    <property type="match status" value="1"/>
</dbReference>
<dbReference type="GO" id="GO:0006098">
    <property type="term" value="P:pentose-phosphate shunt"/>
    <property type="evidence" value="ECO:0007669"/>
    <property type="project" value="TreeGrafter"/>
</dbReference>
<feature type="binding site" evidence="12">
    <location>
        <position position="548"/>
    </location>
    <ligand>
        <name>substrate</name>
    </ligand>
</feature>
<comment type="catalytic activity">
    <reaction evidence="9">
        <text>D-sedoheptulose 7-phosphate + D-glyceraldehyde 3-phosphate = aldehydo-D-ribose 5-phosphate + D-xylulose 5-phosphate</text>
        <dbReference type="Rhea" id="RHEA:10508"/>
        <dbReference type="ChEBI" id="CHEBI:57483"/>
        <dbReference type="ChEBI" id="CHEBI:57737"/>
        <dbReference type="ChEBI" id="CHEBI:58273"/>
        <dbReference type="ChEBI" id="CHEBI:59776"/>
        <dbReference type="EC" id="2.2.1.1"/>
    </reaction>
</comment>
<evidence type="ECO:0000256" key="10">
    <source>
        <dbReference type="NCBIfam" id="TIGR00232"/>
    </source>
</evidence>
<evidence type="ECO:0000256" key="11">
    <source>
        <dbReference type="PIRSR" id="PIRSR605478-1"/>
    </source>
</evidence>
<dbReference type="InParanoid" id="A0A3N1HSG5"/>
<comment type="cofactor">
    <cofactor evidence="13">
        <name>thiamine diphosphate</name>
        <dbReference type="ChEBI" id="CHEBI:58937"/>
    </cofactor>
    <text evidence="13">Binds 1 thiamine pyrophosphate per subunit. During the reaction, the substrate forms a covalent intermediate with the cofactor.</text>
</comment>
<reference evidence="18 19" key="1">
    <citation type="journal article" date="2015" name="Stand. Genomic Sci.">
        <title>Genomic Encyclopedia of Bacterial and Archaeal Type Strains, Phase III: the genomes of soil and plant-associated and newly described type strains.</title>
        <authorList>
            <person name="Whitman W.B."/>
            <person name="Woyke T."/>
            <person name="Klenk H.P."/>
            <person name="Zhou Y."/>
            <person name="Lilburn T.G."/>
            <person name="Beck B.J."/>
            <person name="De Vos P."/>
            <person name="Vandamme P."/>
            <person name="Eisen J.A."/>
            <person name="Garrity G."/>
            <person name="Hugenholtz P."/>
            <person name="Kyrpides N.C."/>
        </authorList>
    </citation>
    <scope>NUCLEOTIDE SEQUENCE [LARGE SCALE GENOMIC DNA]</scope>
    <source>
        <strain evidence="18 19">CECT 7306</strain>
    </source>
</reference>
<dbReference type="GO" id="GO:0004802">
    <property type="term" value="F:transketolase activity"/>
    <property type="evidence" value="ECO:0007669"/>
    <property type="project" value="UniProtKB-UniRule"/>
</dbReference>
<dbReference type="EC" id="2.2.1.1" evidence="3 10"/>
<protein>
    <recommendedName>
        <fullName evidence="4 10">Transketolase</fullName>
        <ecNumber evidence="3 10">2.2.1.1</ecNumber>
    </recommendedName>
</protein>
<evidence type="ECO:0000256" key="4">
    <source>
        <dbReference type="ARBA" id="ARBA00016662"/>
    </source>
</evidence>
<feature type="active site" description="Proton donor" evidence="11">
    <location>
        <position position="439"/>
    </location>
</feature>
<feature type="binding site" evidence="13">
    <location>
        <position position="282"/>
    </location>
    <ligand>
        <name>thiamine diphosphate</name>
        <dbReference type="ChEBI" id="CHEBI:58937"/>
    </ligand>
</feature>
<accession>A0A3N1HSG5</accession>
<keyword evidence="6 14" id="KW-0479">Metal-binding</keyword>
<dbReference type="FunCoup" id="A0A3N1HSG5">
    <property type="interactions" value="336"/>
</dbReference>
<feature type="binding site" evidence="13">
    <location>
        <position position="78"/>
    </location>
    <ligand>
        <name>thiamine diphosphate</name>
        <dbReference type="ChEBI" id="CHEBI:58937"/>
    </ligand>
</feature>
<dbReference type="GO" id="GO:0005829">
    <property type="term" value="C:cytosol"/>
    <property type="evidence" value="ECO:0007669"/>
    <property type="project" value="TreeGrafter"/>
</dbReference>
<dbReference type="AlphaFoldDB" id="A0A3N1HSG5"/>
<evidence type="ECO:0000256" key="15">
    <source>
        <dbReference type="PIRSR" id="PIRSR605478-5"/>
    </source>
</evidence>
<dbReference type="InterPro" id="IPR005475">
    <property type="entry name" value="Transketolase-like_Pyr-bd"/>
</dbReference>
<feature type="binding site" evidence="14">
    <location>
        <position position="170"/>
    </location>
    <ligand>
        <name>Mg(2+)</name>
        <dbReference type="ChEBI" id="CHEBI:18420"/>
    </ligand>
</feature>
<dbReference type="OrthoDB" id="8732661at2"/>
<feature type="binding site" evidence="13">
    <location>
        <position position="465"/>
    </location>
    <ligand>
        <name>thiamine diphosphate</name>
        <dbReference type="ChEBI" id="CHEBI:58937"/>
    </ligand>
</feature>
<dbReference type="EMBL" id="RJKN01000001">
    <property type="protein sequence ID" value="ROP45451.1"/>
    <property type="molecule type" value="Genomic_DNA"/>
</dbReference>
<evidence type="ECO:0000256" key="7">
    <source>
        <dbReference type="ARBA" id="ARBA00022842"/>
    </source>
</evidence>
<evidence type="ECO:0000313" key="19">
    <source>
        <dbReference type="Proteomes" id="UP000276232"/>
    </source>
</evidence>
<dbReference type="InterPro" id="IPR049557">
    <property type="entry name" value="Transketolase_CS"/>
</dbReference>
<feature type="binding site" evidence="12">
    <location>
        <position position="403"/>
    </location>
    <ligand>
        <name>substrate</name>
    </ligand>
</feature>
<dbReference type="PANTHER" id="PTHR43522:SF2">
    <property type="entry name" value="TRANSKETOLASE 1-RELATED"/>
    <property type="match status" value="1"/>
</dbReference>
<evidence type="ECO:0000256" key="9">
    <source>
        <dbReference type="ARBA" id="ARBA00049473"/>
    </source>
</evidence>
<feature type="binding site" evidence="13">
    <location>
        <begin position="126"/>
        <end position="128"/>
    </location>
    <ligand>
        <name>thiamine diphosphate</name>
        <dbReference type="ChEBI" id="CHEBI:58937"/>
    </ligand>
</feature>
<dbReference type="FunFam" id="3.40.50.920:FF:000003">
    <property type="entry name" value="Transketolase"/>
    <property type="match status" value="1"/>
</dbReference>
<feature type="binding site" evidence="13">
    <location>
        <position position="200"/>
    </location>
    <ligand>
        <name>thiamine diphosphate</name>
        <dbReference type="ChEBI" id="CHEBI:58937"/>
    </ligand>
</feature>
<gene>
    <name evidence="18" type="ORF">EDC03_0053</name>
</gene>
<evidence type="ECO:0000256" key="6">
    <source>
        <dbReference type="ARBA" id="ARBA00022723"/>
    </source>
</evidence>
<evidence type="ECO:0000256" key="8">
    <source>
        <dbReference type="ARBA" id="ARBA00023052"/>
    </source>
</evidence>
<dbReference type="GO" id="GO:0000287">
    <property type="term" value="F:magnesium ion binding"/>
    <property type="evidence" value="ECO:0007669"/>
    <property type="project" value="UniProtKB-ARBA"/>
</dbReference>
<dbReference type="NCBIfam" id="TIGR00232">
    <property type="entry name" value="tktlase_bact"/>
    <property type="match status" value="1"/>
</dbReference>
<dbReference type="InterPro" id="IPR033247">
    <property type="entry name" value="Transketolase_fam"/>
</dbReference>
<feature type="binding site" evidence="12">
    <location>
        <position position="376"/>
    </location>
    <ligand>
        <name>substrate</name>
    </ligand>
</feature>
<dbReference type="InterPro" id="IPR029061">
    <property type="entry name" value="THDP-binding"/>
</dbReference>
<evidence type="ECO:0000256" key="16">
    <source>
        <dbReference type="SAM" id="MobiDB-lite"/>
    </source>
</evidence>
<dbReference type="Proteomes" id="UP000276232">
    <property type="component" value="Unassembled WGS sequence"/>
</dbReference>
<feature type="site" description="Important for catalytic activity" evidence="15">
    <location>
        <position position="282"/>
    </location>
</feature>
<keyword evidence="5" id="KW-0808">Transferase</keyword>
<dbReference type="FunFam" id="3.40.50.970:FF:000004">
    <property type="entry name" value="Transketolase"/>
    <property type="match status" value="1"/>
</dbReference>
<dbReference type="InterPro" id="IPR020826">
    <property type="entry name" value="Transketolase_BS"/>
</dbReference>
<dbReference type="InterPro" id="IPR009014">
    <property type="entry name" value="Transketo_C/PFOR_II"/>
</dbReference>
<keyword evidence="8 13" id="KW-0786">Thiamine pyrophosphate</keyword>
<comment type="subunit">
    <text evidence="2">Homodimer.</text>
</comment>
<dbReference type="RefSeq" id="WP_123378231.1">
    <property type="nucleotide sequence ID" value="NZ_RJKN01000001.1"/>
</dbReference>
<dbReference type="PROSITE" id="PS00802">
    <property type="entry name" value="TRANSKETOLASE_2"/>
    <property type="match status" value="1"/>
</dbReference>
<sequence>MDIETTPQAFTWTDADRRAVDTVRVLAADAVQKVGNGHPGTAMSLAPAAYLLFQKVMRHDPSDSHWHGRDRFVLSAGHSSLTLYIQLFLAGYDVSLEDLQQLRTWGSKTPGHPEFRHTDGVEITTGPLGQGLASSVGMAMAARRERHLLDPDAAPGESPFDHTVYVIASDGDVQEGVTAEASSLAGHQELGNLVVIYDDNKISIEDDTDIAFSEDVLGRYEAYGWHTQHVDWTASGEYTEDVEALHAAITAARAETGRPSIIKLTTIIAWPAPTKQGTGGSHGSALGDEEIRATKEILGFDPDRTFQVDDEVLGVTRTLSERSREVRAAWDERYEAWRTAAPERAELLDRISERRLPEGWTDALPAFPAGKAVATREASGSVLSALAPVLPELWGGSADLAGSNNTTMDGERSFVPASRGTKKFPGDEGGRTLHFGIREHAMGSILNGITLHGGTRAYGGTFLVFSDYMRGAVRLAAVMSVPTIYVWTHDSIGLGEDGPTHQPVEHLAALRAIPGLDVVRPADANETSWAWRTIIENTKNPAGIVLTRQKVPTFERGEGAASGATFASAAGTARGAYVLAEADGLGEGEQPDVVLVGTGSEVQLAVEAREALAAEGVRARVVSMPCREWFDEQDDAYRDEVLPPSVRARVSVEAAVAMGWRDVVGDAGRTVSLEHFGASADYERLYREFGITADAVAQAARDSIAAARGGDTPGGRGTSPSEGGTGDR</sequence>
<keyword evidence="7 14" id="KW-0460">Magnesium</keyword>
<evidence type="ECO:0000256" key="1">
    <source>
        <dbReference type="ARBA" id="ARBA00007131"/>
    </source>
</evidence>
<dbReference type="Gene3D" id="3.40.50.920">
    <property type="match status" value="1"/>
</dbReference>
<evidence type="ECO:0000313" key="18">
    <source>
        <dbReference type="EMBL" id="ROP45451.1"/>
    </source>
</evidence>
<dbReference type="SUPFAM" id="SSF52518">
    <property type="entry name" value="Thiamin diphosphate-binding fold (THDP-binding)"/>
    <property type="match status" value="2"/>
</dbReference>
<name>A0A3N1HSG5_9ACTN</name>
<feature type="binding site" evidence="12">
    <location>
        <position position="497"/>
    </location>
    <ligand>
        <name>substrate</name>
    </ligand>
</feature>
<feature type="binding site" evidence="12">
    <location>
        <position position="282"/>
    </location>
    <ligand>
        <name>substrate</name>
    </ligand>
</feature>
<dbReference type="Pfam" id="PF22613">
    <property type="entry name" value="Transketolase_C_1"/>
    <property type="match status" value="1"/>
</dbReference>
<dbReference type="InterPro" id="IPR055152">
    <property type="entry name" value="Transketolase-like_C_2"/>
</dbReference>
<dbReference type="PROSITE" id="PS00801">
    <property type="entry name" value="TRANSKETOLASE_1"/>
    <property type="match status" value="1"/>
</dbReference>
<dbReference type="InterPro" id="IPR005474">
    <property type="entry name" value="Transketolase_N"/>
</dbReference>
<feature type="binding site" evidence="14">
    <location>
        <position position="200"/>
    </location>
    <ligand>
        <name>Mg(2+)</name>
        <dbReference type="ChEBI" id="CHEBI:18420"/>
    </ligand>
</feature>
<evidence type="ECO:0000256" key="12">
    <source>
        <dbReference type="PIRSR" id="PIRSR605478-2"/>
    </source>
</evidence>
<feature type="region of interest" description="Disordered" evidence="16">
    <location>
        <begin position="704"/>
        <end position="728"/>
    </location>
</feature>
<evidence type="ECO:0000256" key="13">
    <source>
        <dbReference type="PIRSR" id="PIRSR605478-3"/>
    </source>
</evidence>
<comment type="similarity">
    <text evidence="1">Belongs to the transketolase family.</text>
</comment>
<dbReference type="Pfam" id="PF00456">
    <property type="entry name" value="Transketolase_N"/>
    <property type="match status" value="1"/>
</dbReference>
<evidence type="ECO:0000256" key="3">
    <source>
        <dbReference type="ARBA" id="ARBA00013152"/>
    </source>
</evidence>
<proteinExistence type="inferred from homology"/>
<dbReference type="CDD" id="cd02012">
    <property type="entry name" value="TPP_TK"/>
    <property type="match status" value="1"/>
</dbReference>
<keyword evidence="19" id="KW-1185">Reference proteome</keyword>
<dbReference type="CDD" id="cd07033">
    <property type="entry name" value="TPP_PYR_DXS_TK_like"/>
    <property type="match status" value="1"/>
</dbReference>
<comment type="caution">
    <text evidence="18">The sequence shown here is derived from an EMBL/GenBank/DDBJ whole genome shotgun (WGS) entry which is preliminary data.</text>
</comment>